<reference evidence="1 2" key="1">
    <citation type="journal article" date="2019" name="Nat. Commun.">
        <title>A new type of DNA phosphorothioation-based antiviral system in archaea.</title>
        <authorList>
            <person name="Xiong L."/>
            <person name="Liu S."/>
            <person name="Chen S."/>
            <person name="Xiao Y."/>
            <person name="Zhu B."/>
            <person name="Gao Y."/>
            <person name="Zhang Y."/>
            <person name="Chen B."/>
            <person name="Luo J."/>
            <person name="Deng Z."/>
            <person name="Chen X."/>
            <person name="Wang L."/>
            <person name="Chen S."/>
        </authorList>
    </citation>
    <scope>NUCLEOTIDE SEQUENCE [LARGE SCALE GENOMIC DNA]</scope>
    <source>
        <strain evidence="1 2">JCM 10635</strain>
    </source>
</reference>
<gene>
    <name evidence="1" type="ORF">DV706_12320</name>
</gene>
<protein>
    <submittedName>
        <fullName evidence="1">Uncharacterized protein</fullName>
    </submittedName>
</protein>
<name>A0A4D6HNZ2_9EURY</name>
<dbReference type="KEGG" id="nbg:DV706_12320"/>
<proteinExistence type="predicted"/>
<dbReference type="AlphaFoldDB" id="A0A4D6HNZ2"/>
<dbReference type="EMBL" id="CP031305">
    <property type="protein sequence ID" value="QCC55185.1"/>
    <property type="molecule type" value="Genomic_DNA"/>
</dbReference>
<organism evidence="1 2">
    <name type="scientific">Natronorubrum bangense</name>
    <dbReference type="NCBI Taxonomy" id="61858"/>
    <lineage>
        <taxon>Archaea</taxon>
        <taxon>Methanobacteriati</taxon>
        <taxon>Methanobacteriota</taxon>
        <taxon>Stenosarchaea group</taxon>
        <taxon>Halobacteria</taxon>
        <taxon>Halobacteriales</taxon>
        <taxon>Natrialbaceae</taxon>
        <taxon>Natronorubrum</taxon>
    </lineage>
</organism>
<sequence length="71" mass="8347">MLAVGHSRNRLHHRYRRHRTWIQIGLEYPFDVARTIAVHRHELPVGIRAMWSPIRVSKHSNRSTAAGSRLE</sequence>
<evidence type="ECO:0000313" key="2">
    <source>
        <dbReference type="Proteomes" id="UP000296822"/>
    </source>
</evidence>
<dbReference type="Proteomes" id="UP000296822">
    <property type="component" value="Chromosome"/>
</dbReference>
<accession>A0A4D6HNZ2</accession>
<evidence type="ECO:0000313" key="1">
    <source>
        <dbReference type="EMBL" id="QCC55185.1"/>
    </source>
</evidence>